<comment type="caution">
    <text evidence="1">The sequence shown here is derived from an EMBL/GenBank/DDBJ whole genome shotgun (WGS) entry which is preliminary data.</text>
</comment>
<proteinExistence type="predicted"/>
<keyword evidence="2" id="KW-1185">Reference proteome</keyword>
<dbReference type="EMBL" id="JH711576">
    <property type="protein sequence ID" value="EIW83476.1"/>
    <property type="molecule type" value="Genomic_DNA"/>
</dbReference>
<gene>
    <name evidence="1" type="ORF">CONPUDRAFT_72022</name>
</gene>
<organism evidence="1 2">
    <name type="scientific">Coniophora puteana (strain RWD-64-598)</name>
    <name type="common">Brown rot fungus</name>
    <dbReference type="NCBI Taxonomy" id="741705"/>
    <lineage>
        <taxon>Eukaryota</taxon>
        <taxon>Fungi</taxon>
        <taxon>Dikarya</taxon>
        <taxon>Basidiomycota</taxon>
        <taxon>Agaricomycotina</taxon>
        <taxon>Agaricomycetes</taxon>
        <taxon>Agaricomycetidae</taxon>
        <taxon>Boletales</taxon>
        <taxon>Coniophorineae</taxon>
        <taxon>Coniophoraceae</taxon>
        <taxon>Coniophora</taxon>
    </lineage>
</organism>
<name>A0A5M3MWI4_CONPW</name>
<protein>
    <submittedName>
        <fullName evidence="1">Uncharacterized protein</fullName>
    </submittedName>
</protein>
<reference evidence="2" key="1">
    <citation type="journal article" date="2012" name="Science">
        <title>The Paleozoic origin of enzymatic lignin decomposition reconstructed from 31 fungal genomes.</title>
        <authorList>
            <person name="Floudas D."/>
            <person name="Binder M."/>
            <person name="Riley R."/>
            <person name="Barry K."/>
            <person name="Blanchette R.A."/>
            <person name="Henrissat B."/>
            <person name="Martinez A.T."/>
            <person name="Otillar R."/>
            <person name="Spatafora J.W."/>
            <person name="Yadav J.S."/>
            <person name="Aerts A."/>
            <person name="Benoit I."/>
            <person name="Boyd A."/>
            <person name="Carlson A."/>
            <person name="Copeland A."/>
            <person name="Coutinho P.M."/>
            <person name="de Vries R.P."/>
            <person name="Ferreira P."/>
            <person name="Findley K."/>
            <person name="Foster B."/>
            <person name="Gaskell J."/>
            <person name="Glotzer D."/>
            <person name="Gorecki P."/>
            <person name="Heitman J."/>
            <person name="Hesse C."/>
            <person name="Hori C."/>
            <person name="Igarashi K."/>
            <person name="Jurgens J.A."/>
            <person name="Kallen N."/>
            <person name="Kersten P."/>
            <person name="Kohler A."/>
            <person name="Kuees U."/>
            <person name="Kumar T.K.A."/>
            <person name="Kuo A."/>
            <person name="LaButti K."/>
            <person name="Larrondo L.F."/>
            <person name="Lindquist E."/>
            <person name="Ling A."/>
            <person name="Lombard V."/>
            <person name="Lucas S."/>
            <person name="Lundell T."/>
            <person name="Martin R."/>
            <person name="McLaughlin D.J."/>
            <person name="Morgenstern I."/>
            <person name="Morin E."/>
            <person name="Murat C."/>
            <person name="Nagy L.G."/>
            <person name="Nolan M."/>
            <person name="Ohm R.A."/>
            <person name="Patyshakuliyeva A."/>
            <person name="Rokas A."/>
            <person name="Ruiz-Duenas F.J."/>
            <person name="Sabat G."/>
            <person name="Salamov A."/>
            <person name="Samejima M."/>
            <person name="Schmutz J."/>
            <person name="Slot J.C."/>
            <person name="St John F."/>
            <person name="Stenlid J."/>
            <person name="Sun H."/>
            <person name="Sun S."/>
            <person name="Syed K."/>
            <person name="Tsang A."/>
            <person name="Wiebenga A."/>
            <person name="Young D."/>
            <person name="Pisabarro A."/>
            <person name="Eastwood D.C."/>
            <person name="Martin F."/>
            <person name="Cullen D."/>
            <person name="Grigoriev I.V."/>
            <person name="Hibbett D.S."/>
        </authorList>
    </citation>
    <scope>NUCLEOTIDE SEQUENCE [LARGE SCALE GENOMIC DNA]</scope>
    <source>
        <strain evidence="2">RWD-64-598 SS2</strain>
    </source>
</reference>
<dbReference type="AlphaFoldDB" id="A0A5M3MWI4"/>
<evidence type="ECO:0000313" key="2">
    <source>
        <dbReference type="Proteomes" id="UP000053558"/>
    </source>
</evidence>
<accession>A0A5M3MWI4</accession>
<evidence type="ECO:0000313" key="1">
    <source>
        <dbReference type="EMBL" id="EIW83476.1"/>
    </source>
</evidence>
<dbReference type="RefSeq" id="XP_007766480.1">
    <property type="nucleotide sequence ID" value="XM_007768290.1"/>
</dbReference>
<sequence length="263" mass="28954">MLDISTGNLVTIVCKGGEVLASQTFNGQMKAIERRMNTSRTLIKELPKSSYDPNVISPDELQRLKAKFRRMEGDYHDMVDLRDKWFASHFDVKAIYKVHQIAADAKSLKRALMGVSERAFNHDSLHDFEEHIDRASLEIKVSDARAQPPGGSEGNQTSAASTSAIIMATERESKCQVPLRVDISQAARSESAEGIPARCAIFGTPTSEPTDPEYIKARQEFLDKAADMLIDIVTLGHPSLYVDADIVKAALYEAVRGKTVASG</sequence>
<dbReference type="Proteomes" id="UP000053558">
    <property type="component" value="Unassembled WGS sequence"/>
</dbReference>
<dbReference type="KEGG" id="cput:CONPUDRAFT_72022"/>
<dbReference type="GeneID" id="19208980"/>